<dbReference type="GO" id="GO:0004514">
    <property type="term" value="F:nicotinate-nucleotide diphosphorylase (carboxylating) activity"/>
    <property type="evidence" value="ECO:0007669"/>
    <property type="project" value="UniProtKB-EC"/>
</dbReference>
<evidence type="ECO:0000256" key="2">
    <source>
        <dbReference type="ARBA" id="ARBA00004893"/>
    </source>
</evidence>
<dbReference type="InterPro" id="IPR027277">
    <property type="entry name" value="NadC/ModD"/>
</dbReference>
<dbReference type="AlphaFoldDB" id="A0A662DGD2"/>
<evidence type="ECO:0000256" key="5">
    <source>
        <dbReference type="ARBA" id="ARBA00011944"/>
    </source>
</evidence>
<comment type="similarity">
    <text evidence="3 12">Belongs to the NadC/ModD family.</text>
</comment>
<comment type="caution">
    <text evidence="15">The sequence shown here is derived from an EMBL/GenBank/DDBJ whole genome shotgun (WGS) entry which is preliminary data.</text>
</comment>
<evidence type="ECO:0000256" key="6">
    <source>
        <dbReference type="ARBA" id="ARBA00022642"/>
    </source>
</evidence>
<dbReference type="Proteomes" id="UP000267654">
    <property type="component" value="Unassembled WGS sequence"/>
</dbReference>
<comment type="pathway">
    <text evidence="2">Cofactor biosynthesis; NAD(+) biosynthesis; nicotinate D-ribonucleotide from quinolinate: step 1/1.</text>
</comment>
<gene>
    <name evidence="15" type="primary">nadC</name>
    <name evidence="15" type="ORF">DRI96_03335</name>
</gene>
<dbReference type="Gene3D" id="3.90.1170.20">
    <property type="entry name" value="Quinolinate phosphoribosyl transferase, N-terminal domain"/>
    <property type="match status" value="1"/>
</dbReference>
<evidence type="ECO:0000256" key="8">
    <source>
        <dbReference type="ARBA" id="ARBA00022679"/>
    </source>
</evidence>
<dbReference type="FunFam" id="3.90.1170.20:FF:000001">
    <property type="entry name" value="Nicotinate-nucleotide diphosphorylase (Carboxylating)"/>
    <property type="match status" value="1"/>
</dbReference>
<dbReference type="CDD" id="cd01572">
    <property type="entry name" value="QPRTase"/>
    <property type="match status" value="1"/>
</dbReference>
<dbReference type="NCBIfam" id="TIGR00078">
    <property type="entry name" value="nadC"/>
    <property type="match status" value="1"/>
</dbReference>
<feature type="domain" description="Quinolinate phosphoribosyl transferase N-terminal" evidence="14">
    <location>
        <begin position="22"/>
        <end position="108"/>
    </location>
</feature>
<evidence type="ECO:0000313" key="15">
    <source>
        <dbReference type="EMBL" id="RLE13212.1"/>
    </source>
</evidence>
<dbReference type="GO" id="GO:0005737">
    <property type="term" value="C:cytoplasm"/>
    <property type="evidence" value="ECO:0007669"/>
    <property type="project" value="TreeGrafter"/>
</dbReference>
<dbReference type="PANTHER" id="PTHR32179">
    <property type="entry name" value="NICOTINATE-NUCLEOTIDE PYROPHOSPHORYLASE [CARBOXYLATING]"/>
    <property type="match status" value="1"/>
</dbReference>
<dbReference type="InterPro" id="IPR013785">
    <property type="entry name" value="Aldolase_TIM"/>
</dbReference>
<dbReference type="InterPro" id="IPR037128">
    <property type="entry name" value="Quinolinate_PRibosylTase_N_sf"/>
</dbReference>
<dbReference type="EMBL" id="QMQB01000103">
    <property type="protein sequence ID" value="RLE13212.1"/>
    <property type="molecule type" value="Genomic_DNA"/>
</dbReference>
<evidence type="ECO:0000256" key="9">
    <source>
        <dbReference type="ARBA" id="ARBA00033102"/>
    </source>
</evidence>
<dbReference type="FunFam" id="3.20.20.70:FF:000030">
    <property type="entry name" value="Nicotinate-nucleotide pyrophosphorylase, carboxylating"/>
    <property type="match status" value="1"/>
</dbReference>
<dbReference type="GO" id="GO:0009435">
    <property type="term" value="P:NAD+ biosynthetic process"/>
    <property type="evidence" value="ECO:0007669"/>
    <property type="project" value="UniProtKB-UniPathway"/>
</dbReference>
<dbReference type="EC" id="2.4.2.19" evidence="5"/>
<evidence type="ECO:0000256" key="4">
    <source>
        <dbReference type="ARBA" id="ARBA00011218"/>
    </source>
</evidence>
<comment type="function">
    <text evidence="1">Involved in the catabolism of quinolinic acid (QA).</text>
</comment>
<dbReference type="InterPro" id="IPR022412">
    <property type="entry name" value="Quinolinate_PRibosylTrfase_N"/>
</dbReference>
<dbReference type="SUPFAM" id="SSF51690">
    <property type="entry name" value="Nicotinate/Quinolinate PRTase C-terminal domain-like"/>
    <property type="match status" value="1"/>
</dbReference>
<organism evidence="15 16">
    <name type="scientific">Aerophobetes bacterium</name>
    <dbReference type="NCBI Taxonomy" id="2030807"/>
    <lineage>
        <taxon>Bacteria</taxon>
        <taxon>Candidatus Aerophobota</taxon>
    </lineage>
</organism>
<dbReference type="InterPro" id="IPR004393">
    <property type="entry name" value="NadC"/>
</dbReference>
<dbReference type="GO" id="GO:0034213">
    <property type="term" value="P:quinolinate catabolic process"/>
    <property type="evidence" value="ECO:0007669"/>
    <property type="project" value="TreeGrafter"/>
</dbReference>
<evidence type="ECO:0000256" key="1">
    <source>
        <dbReference type="ARBA" id="ARBA00003237"/>
    </source>
</evidence>
<name>A0A662DGD2_UNCAE</name>
<dbReference type="InterPro" id="IPR036068">
    <property type="entry name" value="Nicotinate_pribotase-like_C"/>
</dbReference>
<dbReference type="Gene3D" id="3.20.20.70">
    <property type="entry name" value="Aldolase class I"/>
    <property type="match status" value="1"/>
</dbReference>
<accession>A0A662DGD2</accession>
<keyword evidence="8 12" id="KW-0808">Transferase</keyword>
<evidence type="ECO:0000256" key="11">
    <source>
        <dbReference type="ARBA" id="ARBA00069173"/>
    </source>
</evidence>
<dbReference type="UniPathway" id="UPA00253">
    <property type="reaction ID" value="UER00331"/>
</dbReference>
<evidence type="ECO:0000256" key="7">
    <source>
        <dbReference type="ARBA" id="ARBA00022676"/>
    </source>
</evidence>
<dbReference type="SUPFAM" id="SSF54675">
    <property type="entry name" value="Nicotinate/Quinolinate PRTase N-terminal domain-like"/>
    <property type="match status" value="1"/>
</dbReference>
<protein>
    <recommendedName>
        <fullName evidence="11">Probable nicotinate-nucleotide pyrophosphorylase [carboxylating]</fullName>
        <ecNumber evidence="5">2.4.2.19</ecNumber>
    </recommendedName>
    <alternativeName>
        <fullName evidence="9">Quinolinate phosphoribosyltransferase [decarboxylating]</fullName>
    </alternativeName>
</protein>
<dbReference type="InterPro" id="IPR002638">
    <property type="entry name" value="Quinolinate_PRibosylTrfase_C"/>
</dbReference>
<evidence type="ECO:0000259" key="13">
    <source>
        <dbReference type="Pfam" id="PF01729"/>
    </source>
</evidence>
<dbReference type="Pfam" id="PF01729">
    <property type="entry name" value="QRPTase_C"/>
    <property type="match status" value="1"/>
</dbReference>
<evidence type="ECO:0000313" key="16">
    <source>
        <dbReference type="Proteomes" id="UP000267654"/>
    </source>
</evidence>
<comment type="subunit">
    <text evidence="4">Hexamer formed by 3 homodimers.</text>
</comment>
<evidence type="ECO:0000256" key="10">
    <source>
        <dbReference type="ARBA" id="ARBA00047445"/>
    </source>
</evidence>
<dbReference type="PANTHER" id="PTHR32179:SF3">
    <property type="entry name" value="NICOTINATE-NUCLEOTIDE PYROPHOSPHORYLASE [CARBOXYLATING]"/>
    <property type="match status" value="1"/>
</dbReference>
<dbReference type="Pfam" id="PF02749">
    <property type="entry name" value="QRPTase_N"/>
    <property type="match status" value="1"/>
</dbReference>
<evidence type="ECO:0000256" key="3">
    <source>
        <dbReference type="ARBA" id="ARBA00009400"/>
    </source>
</evidence>
<sequence length="280" mass="30862">MDLWLIKKFITDALREDIGEEDITTQILVSPDLSYRKAKIVAKSAGILAGIEIAKEIFHFLCPDTIFGNSYKDGDKFNSGDTLLELEASPQAILKGERVALNFLQRLSGIATLTGKFAKIVSPYGVKILDTRKTTPNLRLLEKYAVRVGGGLNHRINLSSGIIIKDNHIKIVGGLDKAIKIAKQKAPPFTKIEVEISNLDELKYIIENKVDMVMLDNFSYQELKEAIKTIRNKSRQTLIEVSGGVTLENAEKIAKLKPDFISVGGLTHSAAGVDISLEVI</sequence>
<feature type="domain" description="Quinolinate phosphoribosyl transferase C-terminal" evidence="13">
    <location>
        <begin position="110"/>
        <end position="278"/>
    </location>
</feature>
<comment type="catalytic activity">
    <reaction evidence="10">
        <text>nicotinate beta-D-ribonucleotide + CO2 + diphosphate = quinolinate + 5-phospho-alpha-D-ribose 1-diphosphate + 2 H(+)</text>
        <dbReference type="Rhea" id="RHEA:12733"/>
        <dbReference type="ChEBI" id="CHEBI:15378"/>
        <dbReference type="ChEBI" id="CHEBI:16526"/>
        <dbReference type="ChEBI" id="CHEBI:29959"/>
        <dbReference type="ChEBI" id="CHEBI:33019"/>
        <dbReference type="ChEBI" id="CHEBI:57502"/>
        <dbReference type="ChEBI" id="CHEBI:58017"/>
        <dbReference type="EC" id="2.4.2.19"/>
    </reaction>
</comment>
<evidence type="ECO:0000259" key="14">
    <source>
        <dbReference type="Pfam" id="PF02749"/>
    </source>
</evidence>
<reference evidence="15 16" key="1">
    <citation type="submission" date="2018-06" db="EMBL/GenBank/DDBJ databases">
        <title>Extensive metabolic versatility and redundancy in microbially diverse, dynamic hydrothermal sediments.</title>
        <authorList>
            <person name="Dombrowski N."/>
            <person name="Teske A."/>
            <person name="Baker B.J."/>
        </authorList>
    </citation>
    <scope>NUCLEOTIDE SEQUENCE [LARGE SCALE GENOMIC DNA]</scope>
    <source>
        <strain evidence="15">B19_G9</strain>
    </source>
</reference>
<keyword evidence="7 12" id="KW-0328">Glycosyltransferase</keyword>
<proteinExistence type="inferred from homology"/>
<keyword evidence="6" id="KW-0662">Pyridine nucleotide biosynthesis</keyword>
<evidence type="ECO:0000256" key="12">
    <source>
        <dbReference type="PIRNR" id="PIRNR006250"/>
    </source>
</evidence>
<dbReference type="PIRSF" id="PIRSF006250">
    <property type="entry name" value="NadC_ModD"/>
    <property type="match status" value="1"/>
</dbReference>